<keyword evidence="10" id="KW-1185">Reference proteome</keyword>
<comment type="subcellular location">
    <subcellularLocation>
        <location evidence="1 8">Cell membrane</location>
        <topology evidence="1 8">Multi-pass membrane protein</topology>
    </subcellularLocation>
</comment>
<organism evidence="9 10">
    <name type="scientific">Bordetella ansorpii</name>
    <dbReference type="NCBI Taxonomy" id="288768"/>
    <lineage>
        <taxon>Bacteria</taxon>
        <taxon>Pseudomonadati</taxon>
        <taxon>Pseudomonadota</taxon>
        <taxon>Betaproteobacteria</taxon>
        <taxon>Burkholderiales</taxon>
        <taxon>Alcaligenaceae</taxon>
        <taxon>Bordetella</taxon>
    </lineage>
</organism>
<dbReference type="EMBL" id="FKIF01000007">
    <property type="protein sequence ID" value="SAI71446.1"/>
    <property type="molecule type" value="Genomic_DNA"/>
</dbReference>
<dbReference type="InterPro" id="IPR002781">
    <property type="entry name" value="TM_pro_TauE-like"/>
</dbReference>
<feature type="transmembrane region" description="Helical" evidence="8">
    <location>
        <begin position="104"/>
        <end position="124"/>
    </location>
</feature>
<feature type="transmembrane region" description="Helical" evidence="8">
    <location>
        <begin position="200"/>
        <end position="218"/>
    </location>
</feature>
<evidence type="ECO:0000256" key="6">
    <source>
        <dbReference type="ARBA" id="ARBA00022989"/>
    </source>
</evidence>
<protein>
    <recommendedName>
        <fullName evidence="8">Probable membrane transporter protein</fullName>
    </recommendedName>
</protein>
<evidence type="ECO:0000256" key="5">
    <source>
        <dbReference type="ARBA" id="ARBA00022692"/>
    </source>
</evidence>
<dbReference type="PANTHER" id="PTHR30269:SF32">
    <property type="entry name" value="MEMBRANE TRANSPORTER PROTEIN-RELATED"/>
    <property type="match status" value="1"/>
</dbReference>
<dbReference type="AlphaFoldDB" id="A0A157SNH8"/>
<comment type="similarity">
    <text evidence="2 8">Belongs to the 4-toluene sulfonate uptake permease (TSUP) (TC 2.A.102) family.</text>
</comment>
<proteinExistence type="inferred from homology"/>
<dbReference type="STRING" id="288768.SAMEA3906486_03541"/>
<reference evidence="9 10" key="1">
    <citation type="submission" date="2016-04" db="EMBL/GenBank/DDBJ databases">
        <authorList>
            <consortium name="Pathogen Informatics"/>
        </authorList>
    </citation>
    <scope>NUCLEOTIDE SEQUENCE [LARGE SCALE GENOMIC DNA]</scope>
    <source>
        <strain evidence="9 10">H050680373</strain>
    </source>
</reference>
<feature type="transmembrane region" description="Helical" evidence="8">
    <location>
        <begin position="136"/>
        <end position="160"/>
    </location>
</feature>
<feature type="transmembrane region" description="Helical" evidence="8">
    <location>
        <begin position="12"/>
        <end position="37"/>
    </location>
</feature>
<evidence type="ECO:0000256" key="4">
    <source>
        <dbReference type="ARBA" id="ARBA00022475"/>
    </source>
</evidence>
<feature type="transmembrane region" description="Helical" evidence="8">
    <location>
        <begin position="230"/>
        <end position="250"/>
    </location>
</feature>
<dbReference type="GO" id="GO:0005886">
    <property type="term" value="C:plasma membrane"/>
    <property type="evidence" value="ECO:0007669"/>
    <property type="project" value="UniProtKB-SubCell"/>
</dbReference>
<evidence type="ECO:0000313" key="10">
    <source>
        <dbReference type="Proteomes" id="UP000076848"/>
    </source>
</evidence>
<gene>
    <name evidence="9" type="ORF">SAMEA3906486_03541</name>
</gene>
<dbReference type="InterPro" id="IPR052017">
    <property type="entry name" value="TSUP"/>
</dbReference>
<dbReference type="Pfam" id="PF01925">
    <property type="entry name" value="TauE"/>
    <property type="match status" value="1"/>
</dbReference>
<evidence type="ECO:0000256" key="8">
    <source>
        <dbReference type="RuleBase" id="RU363041"/>
    </source>
</evidence>
<dbReference type="OrthoDB" id="5801432at2"/>
<dbReference type="Proteomes" id="UP000076848">
    <property type="component" value="Unassembled WGS sequence"/>
</dbReference>
<name>A0A157SNH8_9BORD</name>
<evidence type="ECO:0000256" key="3">
    <source>
        <dbReference type="ARBA" id="ARBA00022448"/>
    </source>
</evidence>
<evidence type="ECO:0000313" key="9">
    <source>
        <dbReference type="EMBL" id="SAI71446.1"/>
    </source>
</evidence>
<dbReference type="PANTHER" id="PTHR30269">
    <property type="entry name" value="TRANSMEMBRANE PROTEIN YFCA"/>
    <property type="match status" value="1"/>
</dbReference>
<keyword evidence="5 8" id="KW-0812">Transmembrane</keyword>
<sequence>MPLLAHLATTDLLIIWLGVAIAYLVFGIAGFGTALVASPLLAQFMPVAQIVPLLALLDFCAAATHLIRDGRQADRAELTRLAPLMLAGGCIGTGILLHTRPDVLLLLLGVFVIAYALYSLAGGYQPESRCSPRLAVPFGLAGGVFGALFGSGGFLYAIYLQGRLDDKQRMRVTQSSLIGLSTLIRVVLFLIAGVYADANLLILAALLAPSMLIGVWAGRRITLRLSREQFVRLVNGVVLVSGVFVLVRYFA</sequence>
<evidence type="ECO:0000256" key="7">
    <source>
        <dbReference type="ARBA" id="ARBA00023136"/>
    </source>
</evidence>
<keyword evidence="7 8" id="KW-0472">Membrane</keyword>
<accession>A0A157SNH8</accession>
<evidence type="ECO:0000256" key="1">
    <source>
        <dbReference type="ARBA" id="ARBA00004651"/>
    </source>
</evidence>
<feature type="transmembrane region" description="Helical" evidence="8">
    <location>
        <begin position="44"/>
        <end position="66"/>
    </location>
</feature>
<feature type="transmembrane region" description="Helical" evidence="8">
    <location>
        <begin position="172"/>
        <end position="194"/>
    </location>
</feature>
<keyword evidence="6 8" id="KW-1133">Transmembrane helix</keyword>
<dbReference type="RefSeq" id="WP_066129889.1">
    <property type="nucleotide sequence ID" value="NZ_FKIF01000007.1"/>
</dbReference>
<keyword evidence="3" id="KW-0813">Transport</keyword>
<keyword evidence="4 8" id="KW-1003">Cell membrane</keyword>
<evidence type="ECO:0000256" key="2">
    <source>
        <dbReference type="ARBA" id="ARBA00009142"/>
    </source>
</evidence>